<evidence type="ECO:0000256" key="1">
    <source>
        <dbReference type="SAM" id="MobiDB-lite"/>
    </source>
</evidence>
<feature type="compositionally biased region" description="Basic and acidic residues" evidence="1">
    <location>
        <begin position="58"/>
        <end position="67"/>
    </location>
</feature>
<dbReference type="Proteomes" id="UP001420932">
    <property type="component" value="Unassembled WGS sequence"/>
</dbReference>
<organism evidence="2 3">
    <name type="scientific">Stephania yunnanensis</name>
    <dbReference type="NCBI Taxonomy" id="152371"/>
    <lineage>
        <taxon>Eukaryota</taxon>
        <taxon>Viridiplantae</taxon>
        <taxon>Streptophyta</taxon>
        <taxon>Embryophyta</taxon>
        <taxon>Tracheophyta</taxon>
        <taxon>Spermatophyta</taxon>
        <taxon>Magnoliopsida</taxon>
        <taxon>Ranunculales</taxon>
        <taxon>Menispermaceae</taxon>
        <taxon>Menispermoideae</taxon>
        <taxon>Cissampelideae</taxon>
        <taxon>Stephania</taxon>
    </lineage>
</organism>
<dbReference type="AlphaFoldDB" id="A0AAP0KYS7"/>
<sequence>MAHSKAVVTRKDVGSKSLGGAHGHGGRRSHIASYRKEKQKTYAKGKAPSTSRRARKVVLQDEGSHVPEHQERDLVIARGGTEEFRRALDVALTWMDLSDKECTVESAKKMVGDVVNFLSGKTFSTATTTTTTATTIPTTKTAPVGPSKES</sequence>
<accession>A0AAP0KYS7</accession>
<protein>
    <submittedName>
        <fullName evidence="2">Uncharacterized protein</fullName>
    </submittedName>
</protein>
<comment type="caution">
    <text evidence="2">The sequence shown here is derived from an EMBL/GenBank/DDBJ whole genome shotgun (WGS) entry which is preliminary data.</text>
</comment>
<reference evidence="2 3" key="1">
    <citation type="submission" date="2024-01" db="EMBL/GenBank/DDBJ databases">
        <title>Genome assemblies of Stephania.</title>
        <authorList>
            <person name="Yang L."/>
        </authorList>
    </citation>
    <scope>NUCLEOTIDE SEQUENCE [LARGE SCALE GENOMIC DNA]</scope>
    <source>
        <strain evidence="2">YNDBR</strain>
        <tissue evidence="2">Leaf</tissue>
    </source>
</reference>
<name>A0AAP0KYS7_9MAGN</name>
<gene>
    <name evidence="2" type="ORF">Syun_007041</name>
</gene>
<evidence type="ECO:0000313" key="2">
    <source>
        <dbReference type="EMBL" id="KAK9160700.1"/>
    </source>
</evidence>
<feature type="compositionally biased region" description="Low complexity" evidence="1">
    <location>
        <begin position="127"/>
        <end position="142"/>
    </location>
</feature>
<feature type="region of interest" description="Disordered" evidence="1">
    <location>
        <begin position="127"/>
        <end position="150"/>
    </location>
</feature>
<feature type="region of interest" description="Disordered" evidence="1">
    <location>
        <begin position="1"/>
        <end position="67"/>
    </location>
</feature>
<evidence type="ECO:0000313" key="3">
    <source>
        <dbReference type="Proteomes" id="UP001420932"/>
    </source>
</evidence>
<dbReference type="EMBL" id="JBBNAF010000003">
    <property type="protein sequence ID" value="KAK9160700.1"/>
    <property type="molecule type" value="Genomic_DNA"/>
</dbReference>
<proteinExistence type="predicted"/>
<keyword evidence="3" id="KW-1185">Reference proteome</keyword>